<protein>
    <submittedName>
        <fullName evidence="1">Uncharacterized protein</fullName>
    </submittedName>
</protein>
<name>A0A067F5V7_CITSI</name>
<keyword evidence="2" id="KW-1185">Reference proteome</keyword>
<gene>
    <name evidence="1" type="ORF">CISIN_1g0416831mg</name>
</gene>
<accession>A0A067F5V7</accession>
<evidence type="ECO:0000313" key="2">
    <source>
        <dbReference type="Proteomes" id="UP000027120"/>
    </source>
</evidence>
<dbReference type="AlphaFoldDB" id="A0A067F5V7"/>
<dbReference type="EMBL" id="KK784918">
    <property type="protein sequence ID" value="KDO62688.1"/>
    <property type="molecule type" value="Genomic_DNA"/>
</dbReference>
<sequence>GSVRLREATARAAVAEAGSEEVVVRQLKLIIAITRLQTII</sequence>
<organism evidence="1 2">
    <name type="scientific">Citrus sinensis</name>
    <name type="common">Sweet orange</name>
    <name type="synonym">Citrus aurantium var. sinensis</name>
    <dbReference type="NCBI Taxonomy" id="2711"/>
    <lineage>
        <taxon>Eukaryota</taxon>
        <taxon>Viridiplantae</taxon>
        <taxon>Streptophyta</taxon>
        <taxon>Embryophyta</taxon>
        <taxon>Tracheophyta</taxon>
        <taxon>Spermatophyta</taxon>
        <taxon>Magnoliopsida</taxon>
        <taxon>eudicotyledons</taxon>
        <taxon>Gunneridae</taxon>
        <taxon>Pentapetalae</taxon>
        <taxon>rosids</taxon>
        <taxon>malvids</taxon>
        <taxon>Sapindales</taxon>
        <taxon>Rutaceae</taxon>
        <taxon>Aurantioideae</taxon>
        <taxon>Citrus</taxon>
    </lineage>
</organism>
<reference evidence="1 2" key="1">
    <citation type="submission" date="2014-04" db="EMBL/GenBank/DDBJ databases">
        <authorList>
            <consortium name="International Citrus Genome Consortium"/>
            <person name="Gmitter F."/>
            <person name="Chen C."/>
            <person name="Farmerie W."/>
            <person name="Harkins T."/>
            <person name="Desany B."/>
            <person name="Mohiuddin M."/>
            <person name="Kodira C."/>
            <person name="Borodovsky M."/>
            <person name="Lomsadze A."/>
            <person name="Burns P."/>
            <person name="Jenkins J."/>
            <person name="Prochnik S."/>
            <person name="Shu S."/>
            <person name="Chapman J."/>
            <person name="Pitluck S."/>
            <person name="Schmutz J."/>
            <person name="Rokhsar D."/>
        </authorList>
    </citation>
    <scope>NUCLEOTIDE SEQUENCE</scope>
</reference>
<proteinExistence type="predicted"/>
<evidence type="ECO:0000313" key="1">
    <source>
        <dbReference type="EMBL" id="KDO62688.1"/>
    </source>
</evidence>
<dbReference type="Proteomes" id="UP000027120">
    <property type="component" value="Unassembled WGS sequence"/>
</dbReference>
<feature type="non-terminal residue" evidence="1">
    <location>
        <position position="1"/>
    </location>
</feature>